<dbReference type="PANTHER" id="PTHR35807">
    <property type="entry name" value="TRANSCRIPTIONAL REGULATOR REDD-RELATED"/>
    <property type="match status" value="1"/>
</dbReference>
<dbReference type="InterPro" id="IPR051677">
    <property type="entry name" value="AfsR-DnrI-RedD_regulator"/>
</dbReference>
<dbReference type="Gene3D" id="1.25.40.10">
    <property type="entry name" value="Tetratricopeptide repeat domain"/>
    <property type="match status" value="1"/>
</dbReference>
<accession>A0ABR5AFW1</accession>
<dbReference type="SUPFAM" id="SSF48452">
    <property type="entry name" value="TPR-like"/>
    <property type="match status" value="1"/>
</dbReference>
<dbReference type="RefSeq" id="WP_041049063.1">
    <property type="nucleotide sequence ID" value="NZ_JXAK01000034.1"/>
</dbReference>
<evidence type="ECO:0000259" key="1">
    <source>
        <dbReference type="SMART" id="SM01043"/>
    </source>
</evidence>
<dbReference type="SMART" id="SM01043">
    <property type="entry name" value="BTAD"/>
    <property type="match status" value="1"/>
</dbReference>
<evidence type="ECO:0000313" key="2">
    <source>
        <dbReference type="EMBL" id="KIL39588.1"/>
    </source>
</evidence>
<sequence>MDQVTAFLHTCVYSIRKKLASTGGKHTLEFKNNCYRLEIRSGQCDAAEFERITSEGMLVTAGFISEFEKIANLYTGDYMEEDGFVWAHEAQEKFKCSYIELMRRMADYYLSNKEFHAAAHCLRNALQKNPFLDEINETMLKVYAKLGDRLPMVRHYEQFSKLLQDELGIAPLDSTVRLFSRLCSGSADDESKA</sequence>
<dbReference type="PANTHER" id="PTHR35807:SF2">
    <property type="entry name" value="TRANSCRIPTIONAL ACTIVATOR DOMAIN"/>
    <property type="match status" value="1"/>
</dbReference>
<protein>
    <recommendedName>
        <fullName evidence="1">Bacterial transcriptional activator domain-containing protein</fullName>
    </recommendedName>
</protein>
<reference evidence="2 3" key="1">
    <citation type="submission" date="2014-12" db="EMBL/GenBank/DDBJ databases">
        <title>Draft genome sequence of Paenibacillus kamchatkensis strain B-2647.</title>
        <authorList>
            <person name="Karlyshev A.V."/>
            <person name="Kudryashova E.B."/>
        </authorList>
    </citation>
    <scope>NUCLEOTIDE SEQUENCE [LARGE SCALE GENOMIC DNA]</scope>
    <source>
        <strain evidence="2 3">VKM B-2647</strain>
    </source>
</reference>
<comment type="caution">
    <text evidence="2">The sequence shown here is derived from an EMBL/GenBank/DDBJ whole genome shotgun (WGS) entry which is preliminary data.</text>
</comment>
<dbReference type="EMBL" id="JXAK01000034">
    <property type="protein sequence ID" value="KIL39588.1"/>
    <property type="molecule type" value="Genomic_DNA"/>
</dbReference>
<gene>
    <name evidence="2" type="ORF">SD70_18800</name>
</gene>
<dbReference type="InterPro" id="IPR005158">
    <property type="entry name" value="BTAD"/>
</dbReference>
<dbReference type="InterPro" id="IPR011990">
    <property type="entry name" value="TPR-like_helical_dom_sf"/>
</dbReference>
<name>A0ABR5AFW1_9BACL</name>
<proteinExistence type="predicted"/>
<dbReference type="Proteomes" id="UP000031967">
    <property type="component" value="Unassembled WGS sequence"/>
</dbReference>
<dbReference type="Pfam" id="PF03704">
    <property type="entry name" value="BTAD"/>
    <property type="match status" value="1"/>
</dbReference>
<keyword evidence="3" id="KW-1185">Reference proteome</keyword>
<organism evidence="2 3">
    <name type="scientific">Gordoniibacillus kamchatkensis</name>
    <dbReference type="NCBI Taxonomy" id="1590651"/>
    <lineage>
        <taxon>Bacteria</taxon>
        <taxon>Bacillati</taxon>
        <taxon>Bacillota</taxon>
        <taxon>Bacilli</taxon>
        <taxon>Bacillales</taxon>
        <taxon>Paenibacillaceae</taxon>
        <taxon>Gordoniibacillus</taxon>
    </lineage>
</organism>
<evidence type="ECO:0000313" key="3">
    <source>
        <dbReference type="Proteomes" id="UP000031967"/>
    </source>
</evidence>
<feature type="domain" description="Bacterial transcriptional activator" evidence="1">
    <location>
        <begin position="44"/>
        <end position="183"/>
    </location>
</feature>